<dbReference type="InterPro" id="IPR039422">
    <property type="entry name" value="MarR/SlyA-like"/>
</dbReference>
<dbReference type="RefSeq" id="WP_123225632.1">
    <property type="nucleotide sequence ID" value="NZ_RJSE01000001.1"/>
</dbReference>
<feature type="domain" description="HTH marR-type" evidence="1">
    <location>
        <begin position="10"/>
        <end position="144"/>
    </location>
</feature>
<dbReference type="PANTHER" id="PTHR33164:SF57">
    <property type="entry name" value="MARR-FAMILY TRANSCRIPTIONAL REGULATOR"/>
    <property type="match status" value="1"/>
</dbReference>
<dbReference type="InterPro" id="IPR036390">
    <property type="entry name" value="WH_DNA-bd_sf"/>
</dbReference>
<dbReference type="PANTHER" id="PTHR33164">
    <property type="entry name" value="TRANSCRIPTIONAL REGULATOR, MARR FAMILY"/>
    <property type="match status" value="1"/>
</dbReference>
<evidence type="ECO:0000259" key="1">
    <source>
        <dbReference type="PROSITE" id="PS50995"/>
    </source>
</evidence>
<dbReference type="InterPro" id="IPR000835">
    <property type="entry name" value="HTH_MarR-typ"/>
</dbReference>
<accession>A0A3N0CRU9</accession>
<proteinExistence type="predicted"/>
<dbReference type="SUPFAM" id="SSF46785">
    <property type="entry name" value="Winged helix' DNA-binding domain"/>
    <property type="match status" value="1"/>
</dbReference>
<dbReference type="GO" id="GO:0006950">
    <property type="term" value="P:response to stress"/>
    <property type="evidence" value="ECO:0007669"/>
    <property type="project" value="TreeGrafter"/>
</dbReference>
<dbReference type="AlphaFoldDB" id="A0A3N0CRU9"/>
<comment type="caution">
    <text evidence="2">The sequence shown here is derived from an EMBL/GenBank/DDBJ whole genome shotgun (WGS) entry which is preliminary data.</text>
</comment>
<sequence>MSTADRDEATASLEHQIAMLLRRVRRGTAERAALVHPDLHPTSYSLLFTLVDFGPRRARELAEMFALDKGAVSRVVHQLVELGFVERTPDPDDGRAQILAATPAALTRFEEARAGRRKHLDQRLSDWGTDEIAELAAGLARFNDVSPE</sequence>
<dbReference type="Gene3D" id="1.10.10.10">
    <property type="entry name" value="Winged helix-like DNA-binding domain superfamily/Winged helix DNA-binding domain"/>
    <property type="match status" value="1"/>
</dbReference>
<dbReference type="OrthoDB" id="122135at2"/>
<dbReference type="EMBL" id="RJSE01000001">
    <property type="protein sequence ID" value="RNL66187.1"/>
    <property type="molecule type" value="Genomic_DNA"/>
</dbReference>
<dbReference type="GO" id="GO:0003700">
    <property type="term" value="F:DNA-binding transcription factor activity"/>
    <property type="evidence" value="ECO:0007669"/>
    <property type="project" value="InterPro"/>
</dbReference>
<gene>
    <name evidence="2" type="ORF">EFK50_00735</name>
</gene>
<dbReference type="Pfam" id="PF12802">
    <property type="entry name" value="MarR_2"/>
    <property type="match status" value="1"/>
</dbReference>
<dbReference type="Proteomes" id="UP000267128">
    <property type="component" value="Unassembled WGS sequence"/>
</dbReference>
<keyword evidence="3" id="KW-1185">Reference proteome</keyword>
<evidence type="ECO:0000313" key="2">
    <source>
        <dbReference type="EMBL" id="RNL66187.1"/>
    </source>
</evidence>
<name>A0A3N0CRU9_9ACTN</name>
<dbReference type="PROSITE" id="PS50995">
    <property type="entry name" value="HTH_MARR_2"/>
    <property type="match status" value="1"/>
</dbReference>
<dbReference type="InterPro" id="IPR036388">
    <property type="entry name" value="WH-like_DNA-bd_sf"/>
</dbReference>
<organism evidence="2 3">
    <name type="scientific">Nocardioides marmoriginsengisoli</name>
    <dbReference type="NCBI Taxonomy" id="661483"/>
    <lineage>
        <taxon>Bacteria</taxon>
        <taxon>Bacillati</taxon>
        <taxon>Actinomycetota</taxon>
        <taxon>Actinomycetes</taxon>
        <taxon>Propionibacteriales</taxon>
        <taxon>Nocardioidaceae</taxon>
        <taxon>Nocardioides</taxon>
    </lineage>
</organism>
<reference evidence="2 3" key="1">
    <citation type="submission" date="2018-11" db="EMBL/GenBank/DDBJ databases">
        <authorList>
            <person name="Li F."/>
        </authorList>
    </citation>
    <scope>NUCLEOTIDE SEQUENCE [LARGE SCALE GENOMIC DNA]</scope>
    <source>
        <strain evidence="2 3">Gsoil 097</strain>
    </source>
</reference>
<protein>
    <submittedName>
        <fullName evidence="2">MarR family transcriptional regulator</fullName>
    </submittedName>
</protein>
<dbReference type="SMART" id="SM00347">
    <property type="entry name" value="HTH_MARR"/>
    <property type="match status" value="1"/>
</dbReference>
<evidence type="ECO:0000313" key="3">
    <source>
        <dbReference type="Proteomes" id="UP000267128"/>
    </source>
</evidence>